<evidence type="ECO:0000313" key="3">
    <source>
        <dbReference type="EMBL" id="KAL1849168.1"/>
    </source>
</evidence>
<dbReference type="PRINTS" id="PR00838">
    <property type="entry name" value="V5ALLERGEN"/>
</dbReference>
<keyword evidence="1" id="KW-0732">Signal</keyword>
<gene>
    <name evidence="3" type="ORF">VTK73DRAFT_9934</name>
</gene>
<dbReference type="InterPro" id="IPR035940">
    <property type="entry name" value="CAP_sf"/>
</dbReference>
<dbReference type="InterPro" id="IPR018244">
    <property type="entry name" value="Allrgn_V5/Tpx1_CS"/>
</dbReference>
<feature type="signal peptide" evidence="1">
    <location>
        <begin position="1"/>
        <end position="33"/>
    </location>
</feature>
<dbReference type="EMBL" id="JAZHXJ010000885">
    <property type="protein sequence ID" value="KAL1849168.1"/>
    <property type="molecule type" value="Genomic_DNA"/>
</dbReference>
<evidence type="ECO:0000313" key="4">
    <source>
        <dbReference type="Proteomes" id="UP001586593"/>
    </source>
</evidence>
<name>A0ABR3VZD5_9PEZI</name>
<dbReference type="SUPFAM" id="SSF55797">
    <property type="entry name" value="PR-1-like"/>
    <property type="match status" value="1"/>
</dbReference>
<dbReference type="PRINTS" id="PR00837">
    <property type="entry name" value="V5TPXLIKE"/>
</dbReference>
<dbReference type="Proteomes" id="UP001586593">
    <property type="component" value="Unassembled WGS sequence"/>
</dbReference>
<protein>
    <recommendedName>
        <fullName evidence="2">SCP domain-containing protein</fullName>
    </recommendedName>
</protein>
<dbReference type="SMART" id="SM00198">
    <property type="entry name" value="SCP"/>
    <property type="match status" value="1"/>
</dbReference>
<sequence>MTLAQSTTISFRALSFLLVLLILHHPCPYGALASPDGSRPPRSTITVAPAVPSRVPQFVDDALFTSAVLNSTNVFRDQHGAQPVGYNATLARFAAGYLARDSDCRFAHSGGPYGENIALGCADVRACVDLWGDERREYDFRKPGFSEATGHFTQLVWKNTSDVGCGRRLCGQRGWFLVCEYWPRGNIIGQFGEQVGKQVKGSGSKSDAQRARNGPNWRWSVYMILGFLSILLVP</sequence>
<accession>A0ABR3VZD5</accession>
<evidence type="ECO:0000259" key="2">
    <source>
        <dbReference type="SMART" id="SM00198"/>
    </source>
</evidence>
<dbReference type="InterPro" id="IPR001283">
    <property type="entry name" value="CRISP-related"/>
</dbReference>
<dbReference type="InterPro" id="IPR002413">
    <property type="entry name" value="V5_allergen-like"/>
</dbReference>
<keyword evidence="4" id="KW-1185">Reference proteome</keyword>
<comment type="caution">
    <text evidence="3">The sequence shown here is derived from an EMBL/GenBank/DDBJ whole genome shotgun (WGS) entry which is preliminary data.</text>
</comment>
<organism evidence="3 4">
    <name type="scientific">Phialemonium thermophilum</name>
    <dbReference type="NCBI Taxonomy" id="223376"/>
    <lineage>
        <taxon>Eukaryota</taxon>
        <taxon>Fungi</taxon>
        <taxon>Dikarya</taxon>
        <taxon>Ascomycota</taxon>
        <taxon>Pezizomycotina</taxon>
        <taxon>Sordariomycetes</taxon>
        <taxon>Sordariomycetidae</taxon>
        <taxon>Cephalothecales</taxon>
        <taxon>Cephalothecaceae</taxon>
        <taxon>Phialemonium</taxon>
    </lineage>
</organism>
<dbReference type="PROSITE" id="PS01009">
    <property type="entry name" value="CRISP_1"/>
    <property type="match status" value="1"/>
</dbReference>
<proteinExistence type="predicted"/>
<feature type="chain" id="PRO_5046582524" description="SCP domain-containing protein" evidence="1">
    <location>
        <begin position="34"/>
        <end position="234"/>
    </location>
</feature>
<dbReference type="Gene3D" id="3.40.33.10">
    <property type="entry name" value="CAP"/>
    <property type="match status" value="1"/>
</dbReference>
<evidence type="ECO:0000256" key="1">
    <source>
        <dbReference type="SAM" id="SignalP"/>
    </source>
</evidence>
<dbReference type="PANTHER" id="PTHR10334">
    <property type="entry name" value="CYSTEINE-RICH SECRETORY PROTEIN-RELATED"/>
    <property type="match status" value="1"/>
</dbReference>
<feature type="domain" description="SCP" evidence="2">
    <location>
        <begin position="63"/>
        <end position="189"/>
    </location>
</feature>
<dbReference type="Pfam" id="PF00188">
    <property type="entry name" value="CAP"/>
    <property type="match status" value="1"/>
</dbReference>
<reference evidence="3 4" key="1">
    <citation type="journal article" date="2024" name="Commun. Biol.">
        <title>Comparative genomic analysis of thermophilic fungi reveals convergent evolutionary adaptations and gene losses.</title>
        <authorList>
            <person name="Steindorff A.S."/>
            <person name="Aguilar-Pontes M.V."/>
            <person name="Robinson A.J."/>
            <person name="Andreopoulos B."/>
            <person name="LaButti K."/>
            <person name="Kuo A."/>
            <person name="Mondo S."/>
            <person name="Riley R."/>
            <person name="Otillar R."/>
            <person name="Haridas S."/>
            <person name="Lipzen A."/>
            <person name="Grimwood J."/>
            <person name="Schmutz J."/>
            <person name="Clum A."/>
            <person name="Reid I.D."/>
            <person name="Moisan M.C."/>
            <person name="Butler G."/>
            <person name="Nguyen T.T.M."/>
            <person name="Dewar K."/>
            <person name="Conant G."/>
            <person name="Drula E."/>
            <person name="Henrissat B."/>
            <person name="Hansel C."/>
            <person name="Singer S."/>
            <person name="Hutchinson M.I."/>
            <person name="de Vries R.P."/>
            <person name="Natvig D.O."/>
            <person name="Powell A.J."/>
            <person name="Tsang A."/>
            <person name="Grigoriev I.V."/>
        </authorList>
    </citation>
    <scope>NUCLEOTIDE SEQUENCE [LARGE SCALE GENOMIC DNA]</scope>
    <source>
        <strain evidence="3 4">ATCC 24622</strain>
    </source>
</reference>
<dbReference type="InterPro" id="IPR014044">
    <property type="entry name" value="CAP_dom"/>
</dbReference>